<dbReference type="SUPFAM" id="SSF69618">
    <property type="entry name" value="HemD-like"/>
    <property type="match status" value="1"/>
</dbReference>
<evidence type="ECO:0000313" key="3">
    <source>
        <dbReference type="Proteomes" id="UP000249165"/>
    </source>
</evidence>
<organism evidence="2 3">
    <name type="scientific">Salipiger aestuarii</name>
    <dbReference type="NCBI Taxonomy" id="568098"/>
    <lineage>
        <taxon>Bacteria</taxon>
        <taxon>Pseudomonadati</taxon>
        <taxon>Pseudomonadota</taxon>
        <taxon>Alphaproteobacteria</taxon>
        <taxon>Rhodobacterales</taxon>
        <taxon>Roseobacteraceae</taxon>
        <taxon>Salipiger</taxon>
    </lineage>
</organism>
<dbReference type="Proteomes" id="UP000249165">
    <property type="component" value="Unassembled WGS sequence"/>
</dbReference>
<reference evidence="2 3" key="1">
    <citation type="submission" date="2018-06" db="EMBL/GenBank/DDBJ databases">
        <title>Genomic Encyclopedia of Archaeal and Bacterial Type Strains, Phase II (KMG-II): from individual species to whole genera.</title>
        <authorList>
            <person name="Goeker M."/>
        </authorList>
    </citation>
    <scope>NUCLEOTIDE SEQUENCE [LARGE SCALE GENOMIC DNA]</scope>
    <source>
        <strain evidence="2 3">DSM 22011</strain>
    </source>
</reference>
<dbReference type="EMBL" id="QLMG01000004">
    <property type="protein sequence ID" value="RAK21498.1"/>
    <property type="molecule type" value="Genomic_DNA"/>
</dbReference>
<feature type="domain" description="Tetrapyrrole biosynthesis uroporphyrinogen III synthase" evidence="1">
    <location>
        <begin position="26"/>
        <end position="225"/>
    </location>
</feature>
<protein>
    <submittedName>
        <fullName evidence="2">Uroporphyrinogen-III synthase</fullName>
    </submittedName>
</protein>
<dbReference type="GO" id="GO:0033014">
    <property type="term" value="P:tetrapyrrole biosynthetic process"/>
    <property type="evidence" value="ECO:0007669"/>
    <property type="project" value="InterPro"/>
</dbReference>
<comment type="caution">
    <text evidence="2">The sequence shown here is derived from an EMBL/GenBank/DDBJ whole genome shotgun (WGS) entry which is preliminary data.</text>
</comment>
<dbReference type="Pfam" id="PF02602">
    <property type="entry name" value="HEM4"/>
    <property type="match status" value="1"/>
</dbReference>
<dbReference type="CDD" id="cd06578">
    <property type="entry name" value="HemD"/>
    <property type="match status" value="1"/>
</dbReference>
<dbReference type="RefSeq" id="WP_111549761.1">
    <property type="nucleotide sequence ID" value="NZ_LIGL01000002.1"/>
</dbReference>
<accession>A0A327YKG5</accession>
<proteinExistence type="predicted"/>
<dbReference type="InterPro" id="IPR036108">
    <property type="entry name" value="4pyrrol_syn_uPrphyn_synt_sf"/>
</dbReference>
<keyword evidence="3" id="KW-1185">Reference proteome</keyword>
<dbReference type="InterPro" id="IPR003754">
    <property type="entry name" value="4pyrrol_synth_uPrphyn_synth"/>
</dbReference>
<evidence type="ECO:0000259" key="1">
    <source>
        <dbReference type="Pfam" id="PF02602"/>
    </source>
</evidence>
<evidence type="ECO:0000313" key="2">
    <source>
        <dbReference type="EMBL" id="RAK21498.1"/>
    </source>
</evidence>
<dbReference type="GO" id="GO:0004852">
    <property type="term" value="F:uroporphyrinogen-III synthase activity"/>
    <property type="evidence" value="ECO:0007669"/>
    <property type="project" value="InterPro"/>
</dbReference>
<dbReference type="OrthoDB" id="7204250at2"/>
<name>A0A327YKG5_9RHOB</name>
<dbReference type="AlphaFoldDB" id="A0A327YKG5"/>
<sequence length="248" mass="25879">MPQPILLLTRPDPASRRFLGGIEQRLHGFSTIVSPVIAIQPRGPLPETGDAVGAVFTSANGVRAWQALGGAPLPLCYTVGDATAQAARAAGFAPQSAQGDADALVAMIAADAPQGRLIHLRGAHARGDVAARLAQRGLRATEAVIYDQPTQELSARAQQALGGNSPVILPLFSVRSAAQFARTAQIGPRRAPLIVAAISAEVAEALGALYVNRLEIPARPDAEHMQDAVIGLLKDLGALVKRHKSVKD</sequence>
<dbReference type="Gene3D" id="3.40.50.10090">
    <property type="match status" value="2"/>
</dbReference>
<gene>
    <name evidence="2" type="ORF">ATI53_100496</name>
</gene>